<dbReference type="PROSITE" id="PS00137">
    <property type="entry name" value="SUBTILASE_HIS"/>
    <property type="match status" value="1"/>
</dbReference>
<dbReference type="Pfam" id="PF00082">
    <property type="entry name" value="Peptidase_S8"/>
    <property type="match status" value="1"/>
</dbReference>
<evidence type="ECO:0000256" key="1">
    <source>
        <dbReference type="ARBA" id="ARBA00011073"/>
    </source>
</evidence>
<comment type="similarity">
    <text evidence="1 5 6">Belongs to the peptidase S8 family.</text>
</comment>
<sequence length="582" mass="63979">MSQLETTPRTEYIIRLKDNVDMERLIKRFNDEHNQDDQINHEVVHKWDPEFANAYVGNPTVLALLENHKDLEYISENSAIVDGEIVNQKDETTEKDNAGWGLCRINQKAKLSTDKHSHDVNFPYRYDSSFETGAGVDIYILDSGIYLKHEDFGGRAVWGKTVQKGATNDDLKGHGTHVAGIAAGKRWGVAKAAKLIAVKIHNDDGKFTGVVHAVKGIEWIFYNVKQTRRPSVVNMSHHGPRNQFWNEQVLRLVKDGIHVTVASANCSEDARNYSPASAPLVNTVGATNIRDKMCSESNYGPAVDFFAPGENIKSCGLKDTTSAVFKSGTSMAAPLVAGIIATIISLCGDMPPVMMTGLIRTLSLKGAVGDIPTNSMTTNALVRGALHVDAKFVLKAKWGNMRIIQGTAPWDGYLFSRMGEGTTVVKPAAYGSDLAVSAPAISAPVGNSSAGGDHTVEVSILYIKELKDKLDRMFVRKRDIISKLNDSDSATIYEASVTSFTPDEIVCAEKKEDHYDCTIPLVIVSASPSLDFVLGHSRDLKEKKDEKGQATFNFSNKTYENIKLHNYDKTGNLVVFKDRPLD</sequence>
<dbReference type="InterPro" id="IPR022398">
    <property type="entry name" value="Peptidase_S8_His-AS"/>
</dbReference>
<dbReference type="CDD" id="cd04077">
    <property type="entry name" value="Peptidases_S8_PCSK9_ProteinaseK_like"/>
    <property type="match status" value="1"/>
</dbReference>
<feature type="active site" description="Charge relay system" evidence="5">
    <location>
        <position position="330"/>
    </location>
</feature>
<dbReference type="PROSITE" id="PS00138">
    <property type="entry name" value="SUBTILASE_SER"/>
    <property type="match status" value="1"/>
</dbReference>
<proteinExistence type="inferred from homology"/>
<dbReference type="GO" id="GO:0005615">
    <property type="term" value="C:extracellular space"/>
    <property type="evidence" value="ECO:0007669"/>
    <property type="project" value="TreeGrafter"/>
</dbReference>
<evidence type="ECO:0000256" key="4">
    <source>
        <dbReference type="ARBA" id="ARBA00022825"/>
    </source>
</evidence>
<keyword evidence="9" id="KW-1185">Reference proteome</keyword>
<dbReference type="OrthoDB" id="19448at2759"/>
<dbReference type="InterPro" id="IPR023828">
    <property type="entry name" value="Peptidase_S8_Ser-AS"/>
</dbReference>
<dbReference type="STRING" id="68775.A0A5C3LMW2"/>
<dbReference type="InterPro" id="IPR015500">
    <property type="entry name" value="Peptidase_S8_subtilisin-rel"/>
</dbReference>
<evidence type="ECO:0000259" key="7">
    <source>
        <dbReference type="Pfam" id="PF00082"/>
    </source>
</evidence>
<keyword evidence="3 5" id="KW-0378">Hydrolase</keyword>
<name>A0A5C3LMW2_9AGAR</name>
<dbReference type="InterPro" id="IPR050131">
    <property type="entry name" value="Peptidase_S8_subtilisin-like"/>
</dbReference>
<dbReference type="InterPro" id="IPR034193">
    <property type="entry name" value="PCSK9_ProteinaseK-like"/>
</dbReference>
<dbReference type="Gene3D" id="3.40.50.200">
    <property type="entry name" value="Peptidase S8/S53 domain"/>
    <property type="match status" value="1"/>
</dbReference>
<evidence type="ECO:0000313" key="9">
    <source>
        <dbReference type="Proteomes" id="UP000308652"/>
    </source>
</evidence>
<evidence type="ECO:0000313" key="8">
    <source>
        <dbReference type="EMBL" id="TFK33917.1"/>
    </source>
</evidence>
<dbReference type="GO" id="GO:0004252">
    <property type="term" value="F:serine-type endopeptidase activity"/>
    <property type="evidence" value="ECO:0007669"/>
    <property type="project" value="UniProtKB-UniRule"/>
</dbReference>
<dbReference type="PANTHER" id="PTHR43806">
    <property type="entry name" value="PEPTIDASE S8"/>
    <property type="match status" value="1"/>
</dbReference>
<dbReference type="InterPro" id="IPR036852">
    <property type="entry name" value="Peptidase_S8/S53_dom_sf"/>
</dbReference>
<dbReference type="GO" id="GO:0006508">
    <property type="term" value="P:proteolysis"/>
    <property type="evidence" value="ECO:0007669"/>
    <property type="project" value="UniProtKB-KW"/>
</dbReference>
<dbReference type="Proteomes" id="UP000308652">
    <property type="component" value="Unassembled WGS sequence"/>
</dbReference>
<dbReference type="SUPFAM" id="SSF52743">
    <property type="entry name" value="Subtilisin-like"/>
    <property type="match status" value="1"/>
</dbReference>
<dbReference type="EMBL" id="ML213639">
    <property type="protein sequence ID" value="TFK33917.1"/>
    <property type="molecule type" value="Genomic_DNA"/>
</dbReference>
<dbReference type="PROSITE" id="PS00136">
    <property type="entry name" value="SUBTILASE_ASP"/>
    <property type="match status" value="1"/>
</dbReference>
<dbReference type="PRINTS" id="PR00723">
    <property type="entry name" value="SUBTILISIN"/>
</dbReference>
<gene>
    <name evidence="8" type="ORF">BDQ12DRAFT_727347</name>
</gene>
<accession>A0A5C3LMW2</accession>
<evidence type="ECO:0000256" key="2">
    <source>
        <dbReference type="ARBA" id="ARBA00022670"/>
    </source>
</evidence>
<evidence type="ECO:0000256" key="5">
    <source>
        <dbReference type="PROSITE-ProRule" id="PRU01240"/>
    </source>
</evidence>
<dbReference type="PANTHER" id="PTHR43806:SF11">
    <property type="entry name" value="CEREVISIN-RELATED"/>
    <property type="match status" value="1"/>
</dbReference>
<evidence type="ECO:0000256" key="6">
    <source>
        <dbReference type="RuleBase" id="RU003355"/>
    </source>
</evidence>
<feature type="domain" description="Peptidase S8/S53" evidence="7">
    <location>
        <begin position="133"/>
        <end position="361"/>
    </location>
</feature>
<protein>
    <submittedName>
        <fullName evidence="8">Peptidase S8/S53 domain-containing protein</fullName>
    </submittedName>
</protein>
<dbReference type="PROSITE" id="PS51892">
    <property type="entry name" value="SUBTILASE"/>
    <property type="match status" value="1"/>
</dbReference>
<keyword evidence="4 5" id="KW-0720">Serine protease</keyword>
<dbReference type="InterPro" id="IPR000209">
    <property type="entry name" value="Peptidase_S8/S53_dom"/>
</dbReference>
<organism evidence="8 9">
    <name type="scientific">Crucibulum laeve</name>
    <dbReference type="NCBI Taxonomy" id="68775"/>
    <lineage>
        <taxon>Eukaryota</taxon>
        <taxon>Fungi</taxon>
        <taxon>Dikarya</taxon>
        <taxon>Basidiomycota</taxon>
        <taxon>Agaricomycotina</taxon>
        <taxon>Agaricomycetes</taxon>
        <taxon>Agaricomycetidae</taxon>
        <taxon>Agaricales</taxon>
        <taxon>Agaricineae</taxon>
        <taxon>Nidulariaceae</taxon>
        <taxon>Crucibulum</taxon>
    </lineage>
</organism>
<reference evidence="8 9" key="1">
    <citation type="journal article" date="2019" name="Nat. Ecol. Evol.">
        <title>Megaphylogeny resolves global patterns of mushroom evolution.</title>
        <authorList>
            <person name="Varga T."/>
            <person name="Krizsan K."/>
            <person name="Foldi C."/>
            <person name="Dima B."/>
            <person name="Sanchez-Garcia M."/>
            <person name="Sanchez-Ramirez S."/>
            <person name="Szollosi G.J."/>
            <person name="Szarkandi J.G."/>
            <person name="Papp V."/>
            <person name="Albert L."/>
            <person name="Andreopoulos W."/>
            <person name="Angelini C."/>
            <person name="Antonin V."/>
            <person name="Barry K.W."/>
            <person name="Bougher N.L."/>
            <person name="Buchanan P."/>
            <person name="Buyck B."/>
            <person name="Bense V."/>
            <person name="Catcheside P."/>
            <person name="Chovatia M."/>
            <person name="Cooper J."/>
            <person name="Damon W."/>
            <person name="Desjardin D."/>
            <person name="Finy P."/>
            <person name="Geml J."/>
            <person name="Haridas S."/>
            <person name="Hughes K."/>
            <person name="Justo A."/>
            <person name="Karasinski D."/>
            <person name="Kautmanova I."/>
            <person name="Kiss B."/>
            <person name="Kocsube S."/>
            <person name="Kotiranta H."/>
            <person name="LaButti K.M."/>
            <person name="Lechner B.E."/>
            <person name="Liimatainen K."/>
            <person name="Lipzen A."/>
            <person name="Lukacs Z."/>
            <person name="Mihaltcheva S."/>
            <person name="Morgado L.N."/>
            <person name="Niskanen T."/>
            <person name="Noordeloos M.E."/>
            <person name="Ohm R.A."/>
            <person name="Ortiz-Santana B."/>
            <person name="Ovrebo C."/>
            <person name="Racz N."/>
            <person name="Riley R."/>
            <person name="Savchenko A."/>
            <person name="Shiryaev A."/>
            <person name="Soop K."/>
            <person name="Spirin V."/>
            <person name="Szebenyi C."/>
            <person name="Tomsovsky M."/>
            <person name="Tulloss R.E."/>
            <person name="Uehling J."/>
            <person name="Grigoriev I.V."/>
            <person name="Vagvolgyi C."/>
            <person name="Papp T."/>
            <person name="Martin F.M."/>
            <person name="Miettinen O."/>
            <person name="Hibbett D.S."/>
            <person name="Nagy L.G."/>
        </authorList>
    </citation>
    <scope>NUCLEOTIDE SEQUENCE [LARGE SCALE GENOMIC DNA]</scope>
    <source>
        <strain evidence="8 9">CBS 166.37</strain>
    </source>
</reference>
<feature type="active site" description="Charge relay system" evidence="5">
    <location>
        <position position="142"/>
    </location>
</feature>
<dbReference type="InterPro" id="IPR023827">
    <property type="entry name" value="Peptidase_S8_Asp-AS"/>
</dbReference>
<feature type="active site" description="Charge relay system" evidence="5">
    <location>
        <position position="174"/>
    </location>
</feature>
<dbReference type="AlphaFoldDB" id="A0A5C3LMW2"/>
<evidence type="ECO:0000256" key="3">
    <source>
        <dbReference type="ARBA" id="ARBA00022801"/>
    </source>
</evidence>
<keyword evidence="2 5" id="KW-0645">Protease</keyword>